<dbReference type="Proteomes" id="UP001056120">
    <property type="component" value="Linkage Group LG04"/>
</dbReference>
<organism evidence="1 2">
    <name type="scientific">Smallanthus sonchifolius</name>
    <dbReference type="NCBI Taxonomy" id="185202"/>
    <lineage>
        <taxon>Eukaryota</taxon>
        <taxon>Viridiplantae</taxon>
        <taxon>Streptophyta</taxon>
        <taxon>Embryophyta</taxon>
        <taxon>Tracheophyta</taxon>
        <taxon>Spermatophyta</taxon>
        <taxon>Magnoliopsida</taxon>
        <taxon>eudicotyledons</taxon>
        <taxon>Gunneridae</taxon>
        <taxon>Pentapetalae</taxon>
        <taxon>asterids</taxon>
        <taxon>campanulids</taxon>
        <taxon>Asterales</taxon>
        <taxon>Asteraceae</taxon>
        <taxon>Asteroideae</taxon>
        <taxon>Heliantheae alliance</taxon>
        <taxon>Millerieae</taxon>
        <taxon>Smallanthus</taxon>
    </lineage>
</organism>
<proteinExistence type="predicted"/>
<evidence type="ECO:0000313" key="1">
    <source>
        <dbReference type="EMBL" id="KAI3818547.1"/>
    </source>
</evidence>
<protein>
    <submittedName>
        <fullName evidence="1">Uncharacterized protein</fullName>
    </submittedName>
</protein>
<reference evidence="2" key="1">
    <citation type="journal article" date="2022" name="Mol. Ecol. Resour.">
        <title>The genomes of chicory, endive, great burdock and yacon provide insights into Asteraceae palaeo-polyploidization history and plant inulin production.</title>
        <authorList>
            <person name="Fan W."/>
            <person name="Wang S."/>
            <person name="Wang H."/>
            <person name="Wang A."/>
            <person name="Jiang F."/>
            <person name="Liu H."/>
            <person name="Zhao H."/>
            <person name="Xu D."/>
            <person name="Zhang Y."/>
        </authorList>
    </citation>
    <scope>NUCLEOTIDE SEQUENCE [LARGE SCALE GENOMIC DNA]</scope>
    <source>
        <strain evidence="2">cv. Yunnan</strain>
    </source>
</reference>
<reference evidence="1 2" key="2">
    <citation type="journal article" date="2022" name="Mol. Ecol. Resour.">
        <title>The genomes of chicory, endive, great burdock and yacon provide insights into Asteraceae paleo-polyploidization history and plant inulin production.</title>
        <authorList>
            <person name="Fan W."/>
            <person name="Wang S."/>
            <person name="Wang H."/>
            <person name="Wang A."/>
            <person name="Jiang F."/>
            <person name="Liu H."/>
            <person name="Zhao H."/>
            <person name="Xu D."/>
            <person name="Zhang Y."/>
        </authorList>
    </citation>
    <scope>NUCLEOTIDE SEQUENCE [LARGE SCALE GENOMIC DNA]</scope>
    <source>
        <strain evidence="2">cv. Yunnan</strain>
        <tissue evidence="1">Leaves</tissue>
    </source>
</reference>
<evidence type="ECO:0000313" key="2">
    <source>
        <dbReference type="Proteomes" id="UP001056120"/>
    </source>
</evidence>
<name>A0ACB9JH06_9ASTR</name>
<keyword evidence="2" id="KW-1185">Reference proteome</keyword>
<dbReference type="EMBL" id="CM042021">
    <property type="protein sequence ID" value="KAI3818547.1"/>
    <property type="molecule type" value="Genomic_DNA"/>
</dbReference>
<sequence length="70" mass="7153">MAALNNGGCILMAAATRRPPALCPTMIEDPFSQGLDVRSATAGYGTDGGGGDFLMMALVFDGKGVWSGGW</sequence>
<accession>A0ACB9JH06</accession>
<comment type="caution">
    <text evidence="1">The sequence shown here is derived from an EMBL/GenBank/DDBJ whole genome shotgun (WGS) entry which is preliminary data.</text>
</comment>
<gene>
    <name evidence="1" type="ORF">L1987_12357</name>
</gene>